<dbReference type="InterPro" id="IPR032444">
    <property type="entry name" value="Keratin_2_head"/>
</dbReference>
<comment type="similarity">
    <text evidence="3">Belongs to the intermediate filament family.</text>
</comment>
<dbReference type="Gene3D" id="1.20.5.170">
    <property type="match status" value="1"/>
</dbReference>
<dbReference type="Proteomes" id="UP000823561">
    <property type="component" value="Chromosome 6"/>
</dbReference>
<dbReference type="Gene3D" id="1.20.5.1160">
    <property type="entry name" value="Vasodilator-stimulated phosphoprotein"/>
    <property type="match status" value="1"/>
</dbReference>
<accession>A0AAV6GWJ2</accession>
<feature type="coiled-coil region" evidence="4">
    <location>
        <begin position="278"/>
        <end position="365"/>
    </location>
</feature>
<evidence type="ECO:0000259" key="5">
    <source>
        <dbReference type="PROSITE" id="PS51842"/>
    </source>
</evidence>
<proteinExistence type="inferred from homology"/>
<evidence type="ECO:0000313" key="7">
    <source>
        <dbReference type="Proteomes" id="UP000823561"/>
    </source>
</evidence>
<dbReference type="GO" id="GO:0045095">
    <property type="term" value="C:keratin filament"/>
    <property type="evidence" value="ECO:0007669"/>
    <property type="project" value="InterPro"/>
</dbReference>
<dbReference type="PROSITE" id="PS00226">
    <property type="entry name" value="IF_ROD_1"/>
    <property type="match status" value="1"/>
</dbReference>
<protein>
    <recommendedName>
        <fullName evidence="5">IF rod domain-containing protein</fullName>
    </recommendedName>
</protein>
<evidence type="ECO:0000256" key="4">
    <source>
        <dbReference type="SAM" id="Coils"/>
    </source>
</evidence>
<dbReference type="PROSITE" id="PS51842">
    <property type="entry name" value="IF_ROD_2"/>
    <property type="match status" value="1"/>
</dbReference>
<dbReference type="PANTHER" id="PTHR45616">
    <property type="entry name" value="GATA-TYPE DOMAIN-CONTAINING PROTEIN"/>
    <property type="match status" value="1"/>
</dbReference>
<reference evidence="6" key="1">
    <citation type="submission" date="2020-10" db="EMBL/GenBank/DDBJ databases">
        <title>Chromosome-scale genome assembly of the Allis shad, Alosa alosa.</title>
        <authorList>
            <person name="Margot Z."/>
            <person name="Christophe K."/>
            <person name="Cabau C."/>
            <person name="Louis A."/>
            <person name="Berthelot C."/>
            <person name="Parey E."/>
            <person name="Roest Crollius H."/>
            <person name="Montfort J."/>
            <person name="Robinson-Rechavi M."/>
            <person name="Bucao C."/>
            <person name="Bouchez O."/>
            <person name="Gislard M."/>
            <person name="Lluch J."/>
            <person name="Milhes M."/>
            <person name="Lampietro C."/>
            <person name="Lopez Roques C."/>
            <person name="Donnadieu C."/>
            <person name="Braasch I."/>
            <person name="Desvignes T."/>
            <person name="Postlethwait J."/>
            <person name="Bobe J."/>
            <person name="Guiguen Y."/>
        </authorList>
    </citation>
    <scope>NUCLEOTIDE SEQUENCE</scope>
    <source>
        <strain evidence="6">M-15738</strain>
        <tissue evidence="6">Blood</tissue>
    </source>
</reference>
<sequence>MSARRKRFSGSTQNFSSRSLGSDSGLGFSAGSLGTTYPAWGFYVGKPITAVSVNQSLLTPLNLEIDPTIQAVRMQEKEQIKKLNNRFASIIDKVRQLEQQNKVLETKWQVLQKGARPPSKCEPLLDSYIQTLQAQLRQLAVDKQYLQRELERVHVEVGDGKQKYEEEINRRNGAENEFVILKRDVDTAYLKQSDLEGKWTSLTQDINVFKTLYEQELSELQAELQDISVIVEMDNSRELDMQQIVCDVKEQYEGISLRSRKEVEIWHQTKFNQISAQADQSSEKLRIARQEISDIKRNLTCLENDINNAKAQRAYLEAQIADSENQGEVAVKDAQARIRNLKKTLQEGKQDMAKQLRDYQELMNTKLALDIEIATYRSLLEGEERRIGKDHTVTVQTT</sequence>
<dbReference type="AlphaFoldDB" id="A0AAV6GWJ2"/>
<dbReference type="GO" id="GO:0031424">
    <property type="term" value="P:keratinization"/>
    <property type="evidence" value="ECO:0007669"/>
    <property type="project" value="TreeGrafter"/>
</dbReference>
<dbReference type="Pfam" id="PF16208">
    <property type="entry name" value="Keratin_2_head"/>
    <property type="match status" value="1"/>
</dbReference>
<keyword evidence="1 3" id="KW-0403">Intermediate filament</keyword>
<gene>
    <name evidence="6" type="ORF">AALO_G00078320</name>
</gene>
<dbReference type="FunFam" id="1.20.5.1160:FF:000001">
    <property type="entry name" value="Keratin type II"/>
    <property type="match status" value="1"/>
</dbReference>
<dbReference type="PANTHER" id="PTHR45616:SF9">
    <property type="entry name" value="KERATIN, TYPE II CYTOSKELETAL 8-RELATED"/>
    <property type="match status" value="1"/>
</dbReference>
<dbReference type="Pfam" id="PF00038">
    <property type="entry name" value="Filament"/>
    <property type="match status" value="1"/>
</dbReference>
<dbReference type="SUPFAM" id="SSF64593">
    <property type="entry name" value="Intermediate filament protein, coiled coil region"/>
    <property type="match status" value="2"/>
</dbReference>
<dbReference type="FunFam" id="1.20.5.170:FF:000004">
    <property type="entry name" value="Keratin, type II cytoskeletal 5"/>
    <property type="match status" value="1"/>
</dbReference>
<keyword evidence="7" id="KW-1185">Reference proteome</keyword>
<dbReference type="PRINTS" id="PR01276">
    <property type="entry name" value="TYPE2KERATIN"/>
</dbReference>
<dbReference type="GO" id="GO:0030280">
    <property type="term" value="F:structural constituent of skin epidermis"/>
    <property type="evidence" value="ECO:0007669"/>
    <property type="project" value="TreeGrafter"/>
</dbReference>
<dbReference type="GO" id="GO:0005615">
    <property type="term" value="C:extracellular space"/>
    <property type="evidence" value="ECO:0007669"/>
    <property type="project" value="TreeGrafter"/>
</dbReference>
<comment type="caution">
    <text evidence="6">The sequence shown here is derived from an EMBL/GenBank/DDBJ whole genome shotgun (WGS) entry which is preliminary data.</text>
</comment>
<dbReference type="InterPro" id="IPR003054">
    <property type="entry name" value="Keratin_II"/>
</dbReference>
<feature type="domain" description="IF rod" evidence="5">
    <location>
        <begin position="76"/>
        <end position="387"/>
    </location>
</feature>
<dbReference type="InterPro" id="IPR018039">
    <property type="entry name" value="IF_conserved"/>
</dbReference>
<dbReference type="InterPro" id="IPR039008">
    <property type="entry name" value="IF_rod_dom"/>
</dbReference>
<evidence type="ECO:0000256" key="1">
    <source>
        <dbReference type="ARBA" id="ARBA00022754"/>
    </source>
</evidence>
<organism evidence="6 7">
    <name type="scientific">Alosa alosa</name>
    <name type="common">allis shad</name>
    <dbReference type="NCBI Taxonomy" id="278164"/>
    <lineage>
        <taxon>Eukaryota</taxon>
        <taxon>Metazoa</taxon>
        <taxon>Chordata</taxon>
        <taxon>Craniata</taxon>
        <taxon>Vertebrata</taxon>
        <taxon>Euteleostomi</taxon>
        <taxon>Actinopterygii</taxon>
        <taxon>Neopterygii</taxon>
        <taxon>Teleostei</taxon>
        <taxon>Clupei</taxon>
        <taxon>Clupeiformes</taxon>
        <taxon>Clupeoidei</taxon>
        <taxon>Clupeidae</taxon>
        <taxon>Alosa</taxon>
    </lineage>
</organism>
<evidence type="ECO:0000256" key="2">
    <source>
        <dbReference type="ARBA" id="ARBA00023054"/>
    </source>
</evidence>
<name>A0AAV6GWJ2_9TELE</name>
<dbReference type="Gene3D" id="1.20.5.500">
    <property type="entry name" value="Single helix bin"/>
    <property type="match status" value="1"/>
</dbReference>
<keyword evidence="2 4" id="KW-0175">Coiled coil</keyword>
<evidence type="ECO:0000256" key="3">
    <source>
        <dbReference type="RuleBase" id="RU000685"/>
    </source>
</evidence>
<evidence type="ECO:0000313" key="6">
    <source>
        <dbReference type="EMBL" id="KAG5279488.1"/>
    </source>
</evidence>
<feature type="coiled-coil region" evidence="4">
    <location>
        <begin position="73"/>
        <end position="149"/>
    </location>
</feature>
<dbReference type="SMART" id="SM01391">
    <property type="entry name" value="Filament"/>
    <property type="match status" value="1"/>
</dbReference>
<dbReference type="EMBL" id="JADWDJ010000006">
    <property type="protein sequence ID" value="KAG5279488.1"/>
    <property type="molecule type" value="Genomic_DNA"/>
</dbReference>
<dbReference type="GO" id="GO:0045109">
    <property type="term" value="P:intermediate filament organization"/>
    <property type="evidence" value="ECO:0007669"/>
    <property type="project" value="TreeGrafter"/>
</dbReference>